<feature type="domain" description="Large helicase-related protein winged-helix" evidence="2">
    <location>
        <begin position="114"/>
        <end position="201"/>
    </location>
</feature>
<gene>
    <name evidence="3" type="ORF">C7C56_011070</name>
</gene>
<keyword evidence="4" id="KW-1185">Reference proteome</keyword>
<organism evidence="3 4">
    <name type="scientific">Massilia glaciei</name>
    <dbReference type="NCBI Taxonomy" id="1524097"/>
    <lineage>
        <taxon>Bacteria</taxon>
        <taxon>Pseudomonadati</taxon>
        <taxon>Pseudomonadota</taxon>
        <taxon>Betaproteobacteria</taxon>
        <taxon>Burkholderiales</taxon>
        <taxon>Oxalobacteraceae</taxon>
        <taxon>Telluria group</taxon>
        <taxon>Massilia</taxon>
    </lineage>
</organism>
<dbReference type="GO" id="GO:0004386">
    <property type="term" value="F:helicase activity"/>
    <property type="evidence" value="ECO:0007669"/>
    <property type="project" value="UniProtKB-KW"/>
</dbReference>
<feature type="non-terminal residue" evidence="3">
    <location>
        <position position="386"/>
    </location>
</feature>
<evidence type="ECO:0000259" key="1">
    <source>
        <dbReference type="Pfam" id="PF23234"/>
    </source>
</evidence>
<name>A0A2U2HMD3_9BURK</name>
<reference evidence="3 4" key="1">
    <citation type="submission" date="2018-04" db="EMBL/GenBank/DDBJ databases">
        <title>Massilia violaceinigra sp. nov., a novel purple-pigmented bacterium isolated from Tianshan glacier, Xinjiang, China.</title>
        <authorList>
            <person name="Wang H."/>
        </authorList>
    </citation>
    <scope>NUCLEOTIDE SEQUENCE [LARGE SCALE GENOMIC DNA]</scope>
    <source>
        <strain evidence="3 4">B448-2</strain>
    </source>
</reference>
<proteinExistence type="predicted"/>
<evidence type="ECO:0000259" key="2">
    <source>
        <dbReference type="Pfam" id="PF23235"/>
    </source>
</evidence>
<dbReference type="EMBL" id="PXWF02000175">
    <property type="protein sequence ID" value="PWF48585.1"/>
    <property type="molecule type" value="Genomic_DNA"/>
</dbReference>
<dbReference type="Proteomes" id="UP000241421">
    <property type="component" value="Unassembled WGS sequence"/>
</dbReference>
<feature type="non-terminal residue" evidence="3">
    <location>
        <position position="1"/>
    </location>
</feature>
<keyword evidence="3" id="KW-0378">Hydrolase</keyword>
<evidence type="ECO:0000313" key="4">
    <source>
        <dbReference type="Proteomes" id="UP000241421"/>
    </source>
</evidence>
<evidence type="ECO:0000313" key="3">
    <source>
        <dbReference type="EMBL" id="PWF48585.1"/>
    </source>
</evidence>
<dbReference type="AlphaFoldDB" id="A0A2U2HMD3"/>
<sequence>RAAYPQALAAPDLAVPDSHRGNGGAAWTRDTALVEVMRARLAGFGPQPLAAIASALALPEGGAGIALGQLEAEGYVMRGRFTPGAAAEEWCERHLLARIHHYTIKRLRREIEPVERQDFMRFLFDWQHLAPDTQLRGQAALRQVLAQLEGYEAAAGAWENDLLALRLRDYSILWLDELCRAGKLIWTRIGAPVSAAGGPVRGTPIVLLPRRQSALWHALPAASGAPDISPRAGRVLAALRRDGAMFFDELQSDARLLPVELENALGELVSTGLVNADSFAGMRAMLQPASKRASVDKRRRGAGPTMDEAGRWSLVRRAGPDAAEAAATPARKPRLGPETVEHVAMTLLRRYGVMFWRLLEREAAWLPSWRELLPVYHRLEARGEIR</sequence>
<dbReference type="InterPro" id="IPR055368">
    <property type="entry name" value="WH3_Lhr"/>
</dbReference>
<keyword evidence="3" id="KW-0347">Helicase</keyword>
<accession>A0A2U2HMD3</accession>
<dbReference type="Pfam" id="PF23235">
    <property type="entry name" value="WHD_3rd_Lhr"/>
    <property type="match status" value="1"/>
</dbReference>
<comment type="caution">
    <text evidence="3">The sequence shown here is derived from an EMBL/GenBank/DDBJ whole genome shotgun (WGS) entry which is preliminary data.</text>
</comment>
<keyword evidence="3" id="KW-0067">ATP-binding</keyword>
<dbReference type="Pfam" id="PF23234">
    <property type="entry name" value="WHD_4th_Lhr"/>
    <property type="match status" value="1"/>
</dbReference>
<dbReference type="InterPro" id="IPR055367">
    <property type="entry name" value="WH4_Lhr"/>
</dbReference>
<protein>
    <submittedName>
        <fullName evidence="3">ATP-dependent DNA helicase</fullName>
    </submittedName>
</protein>
<keyword evidence="3" id="KW-0547">Nucleotide-binding</keyword>
<feature type="domain" description="Large helicase-related protein winged-helix" evidence="1">
    <location>
        <begin position="338"/>
        <end position="386"/>
    </location>
</feature>